<dbReference type="Proteomes" id="UP001165122">
    <property type="component" value="Unassembled WGS sequence"/>
</dbReference>
<dbReference type="PANTHER" id="PTHR13847">
    <property type="entry name" value="SARCOSINE DEHYDROGENASE-RELATED"/>
    <property type="match status" value="1"/>
</dbReference>
<dbReference type="GO" id="GO:0016491">
    <property type="term" value="F:oxidoreductase activity"/>
    <property type="evidence" value="ECO:0007669"/>
    <property type="project" value="UniProtKB-KW"/>
</dbReference>
<dbReference type="InterPro" id="IPR036188">
    <property type="entry name" value="FAD/NAD-bd_sf"/>
</dbReference>
<dbReference type="OrthoDB" id="498204at2759"/>
<sequence length="311" mass="33377">MISRSFIRASDKHVVVVGGGIAGITTAFNILDQVANSKVTLVEKAPKVAQGASSKNGFLLCPSLDYPWTSNSIVDLNDLSNGILPKALFAPSKSPVRFQPSSLTNASLLDFGLNWVGRAQNAKPIGALMEYSMSLYKGEEKFVNLDFNQGLAKGTQTIDGKVDERDSSGDIKKFCVGLKKLMVEEHGKGGTGRLTIETNKRIKRAVTRGSEVAELKVRDERFGTESSIFGDAFVVAAGTGSRGIVSEIGVSCPTVPVKGYLLTFSSSTEVTCNMALPNKMLLNPYIVYRGLTGGSIVYSSLGRNRDFSRSC</sequence>
<dbReference type="InterPro" id="IPR006076">
    <property type="entry name" value="FAD-dep_OxRdtase"/>
</dbReference>
<feature type="domain" description="FAD dependent oxidoreductase" evidence="2">
    <location>
        <begin position="13"/>
        <end position="269"/>
    </location>
</feature>
<dbReference type="PANTHER" id="PTHR13847:SF289">
    <property type="entry name" value="GLYCINE OXIDASE"/>
    <property type="match status" value="1"/>
</dbReference>
<name>A0A9W7C958_9STRA</name>
<dbReference type="Gene3D" id="3.50.50.60">
    <property type="entry name" value="FAD/NAD(P)-binding domain"/>
    <property type="match status" value="1"/>
</dbReference>
<dbReference type="AlphaFoldDB" id="A0A9W7C958"/>
<dbReference type="SUPFAM" id="SSF51905">
    <property type="entry name" value="FAD/NAD(P)-binding domain"/>
    <property type="match status" value="1"/>
</dbReference>
<dbReference type="EMBL" id="BRXW01000042">
    <property type="protein sequence ID" value="GMI02287.1"/>
    <property type="molecule type" value="Genomic_DNA"/>
</dbReference>
<evidence type="ECO:0000259" key="2">
    <source>
        <dbReference type="Pfam" id="PF01266"/>
    </source>
</evidence>
<evidence type="ECO:0000313" key="4">
    <source>
        <dbReference type="Proteomes" id="UP001165122"/>
    </source>
</evidence>
<evidence type="ECO:0000313" key="3">
    <source>
        <dbReference type="EMBL" id="GMI02287.1"/>
    </source>
</evidence>
<reference evidence="4" key="1">
    <citation type="journal article" date="2023" name="Commun. Biol.">
        <title>Genome analysis of Parmales, the sister group of diatoms, reveals the evolutionary specialization of diatoms from phago-mixotrophs to photoautotrophs.</title>
        <authorList>
            <person name="Ban H."/>
            <person name="Sato S."/>
            <person name="Yoshikawa S."/>
            <person name="Yamada K."/>
            <person name="Nakamura Y."/>
            <person name="Ichinomiya M."/>
            <person name="Sato N."/>
            <person name="Blanc-Mathieu R."/>
            <person name="Endo H."/>
            <person name="Kuwata A."/>
            <person name="Ogata H."/>
        </authorList>
    </citation>
    <scope>NUCLEOTIDE SEQUENCE [LARGE SCALE GENOMIC DNA]</scope>
    <source>
        <strain evidence="4">NIES 3700</strain>
    </source>
</reference>
<evidence type="ECO:0000256" key="1">
    <source>
        <dbReference type="ARBA" id="ARBA00023002"/>
    </source>
</evidence>
<dbReference type="Pfam" id="PF01266">
    <property type="entry name" value="DAO"/>
    <property type="match status" value="1"/>
</dbReference>
<keyword evidence="4" id="KW-1185">Reference proteome</keyword>
<dbReference type="GO" id="GO:0005737">
    <property type="term" value="C:cytoplasm"/>
    <property type="evidence" value="ECO:0007669"/>
    <property type="project" value="TreeGrafter"/>
</dbReference>
<keyword evidence="1" id="KW-0560">Oxidoreductase</keyword>
<gene>
    <name evidence="3" type="ORF">TrLO_g7397</name>
</gene>
<comment type="caution">
    <text evidence="3">The sequence shown here is derived from an EMBL/GenBank/DDBJ whole genome shotgun (WGS) entry which is preliminary data.</text>
</comment>
<proteinExistence type="predicted"/>
<protein>
    <recommendedName>
        <fullName evidence="2">FAD dependent oxidoreductase domain-containing protein</fullName>
    </recommendedName>
</protein>
<accession>A0A9W7C958</accession>
<organism evidence="3 4">
    <name type="scientific">Triparma laevis f. longispina</name>
    <dbReference type="NCBI Taxonomy" id="1714387"/>
    <lineage>
        <taxon>Eukaryota</taxon>
        <taxon>Sar</taxon>
        <taxon>Stramenopiles</taxon>
        <taxon>Ochrophyta</taxon>
        <taxon>Bolidophyceae</taxon>
        <taxon>Parmales</taxon>
        <taxon>Triparmaceae</taxon>
        <taxon>Triparma</taxon>
    </lineage>
</organism>